<feature type="non-terminal residue" evidence="1">
    <location>
        <position position="1"/>
    </location>
</feature>
<protein>
    <submittedName>
        <fullName evidence="1">Uncharacterized protein</fullName>
    </submittedName>
</protein>
<organism evidence="1 2">
    <name type="scientific">Hymenolepis diminuta</name>
    <name type="common">Rat tapeworm</name>
    <dbReference type="NCBI Taxonomy" id="6216"/>
    <lineage>
        <taxon>Eukaryota</taxon>
        <taxon>Metazoa</taxon>
        <taxon>Spiralia</taxon>
        <taxon>Lophotrochozoa</taxon>
        <taxon>Platyhelminthes</taxon>
        <taxon>Cestoda</taxon>
        <taxon>Eucestoda</taxon>
        <taxon>Cyclophyllidea</taxon>
        <taxon>Hymenolepididae</taxon>
        <taxon>Hymenolepis</taxon>
    </lineage>
</organism>
<sequence>AENPNLRAELIGWLTTTLADQKLNTKTAINAGLSTDCGPNLATMVYGICEDRNPEPRQRAQKILPVLIRSLGLDTMQKALKRLKITNQDVIGPLLEKAEEQFCLMLKMIRGVCGGGGGGVKKTPQEEETPELPRMVIFSCFFSLGFEKIALLTSFHCRFEDMHIMI</sequence>
<keyword evidence="2" id="KW-1185">Reference proteome</keyword>
<dbReference type="AlphaFoldDB" id="A0A564Y026"/>
<name>A0A564Y026_HYMDI</name>
<evidence type="ECO:0000313" key="1">
    <source>
        <dbReference type="EMBL" id="VUZ40622.1"/>
    </source>
</evidence>
<accession>A0A564Y026</accession>
<dbReference type="EMBL" id="CABIJS010000036">
    <property type="protein sequence ID" value="VUZ40622.1"/>
    <property type="molecule type" value="Genomic_DNA"/>
</dbReference>
<dbReference type="Gene3D" id="1.25.10.10">
    <property type="entry name" value="Leucine-rich Repeat Variant"/>
    <property type="match status" value="1"/>
</dbReference>
<reference evidence="1 2" key="1">
    <citation type="submission" date="2019-07" db="EMBL/GenBank/DDBJ databases">
        <authorList>
            <person name="Jastrzebski P J."/>
            <person name="Paukszto L."/>
            <person name="Jastrzebski P J."/>
        </authorList>
    </citation>
    <scope>NUCLEOTIDE SEQUENCE [LARGE SCALE GENOMIC DNA]</scope>
    <source>
        <strain evidence="1 2">WMS-il1</strain>
    </source>
</reference>
<gene>
    <name evidence="1" type="ORF">WMSIL1_LOCUS1639</name>
</gene>
<dbReference type="InterPro" id="IPR011989">
    <property type="entry name" value="ARM-like"/>
</dbReference>
<evidence type="ECO:0000313" key="2">
    <source>
        <dbReference type="Proteomes" id="UP000321570"/>
    </source>
</evidence>
<proteinExistence type="predicted"/>
<dbReference type="Proteomes" id="UP000321570">
    <property type="component" value="Unassembled WGS sequence"/>
</dbReference>